<keyword evidence="2 7" id="KW-0489">Methyltransferase</keyword>
<dbReference type="GO" id="GO:0032259">
    <property type="term" value="P:methylation"/>
    <property type="evidence" value="ECO:0007669"/>
    <property type="project" value="UniProtKB-KW"/>
</dbReference>
<dbReference type="Proteomes" id="UP000269265">
    <property type="component" value="Unassembled WGS sequence"/>
</dbReference>
<evidence type="ECO:0000256" key="1">
    <source>
        <dbReference type="ARBA" id="ARBA00011900"/>
    </source>
</evidence>
<accession>A0A3R8S5U5</accession>
<comment type="caution">
    <text evidence="7">The sequence shown here is derived from an EMBL/GenBank/DDBJ whole genome shotgun (WGS) entry which is preliminary data.</text>
</comment>
<dbReference type="AlphaFoldDB" id="A0A3R8S5U5"/>
<feature type="domain" description="Type II methyltransferase M.TaqI-like" evidence="6">
    <location>
        <begin position="129"/>
        <end position="206"/>
    </location>
</feature>
<dbReference type="InterPro" id="IPR050953">
    <property type="entry name" value="N4_N6_ade-DNA_methylase"/>
</dbReference>
<organism evidence="7 8">
    <name type="scientific">Aquabacterium soli</name>
    <dbReference type="NCBI Taxonomy" id="2493092"/>
    <lineage>
        <taxon>Bacteria</taxon>
        <taxon>Pseudomonadati</taxon>
        <taxon>Pseudomonadota</taxon>
        <taxon>Betaproteobacteria</taxon>
        <taxon>Burkholderiales</taxon>
        <taxon>Aquabacterium</taxon>
    </lineage>
</organism>
<evidence type="ECO:0000256" key="3">
    <source>
        <dbReference type="ARBA" id="ARBA00022679"/>
    </source>
</evidence>
<dbReference type="Pfam" id="PF07669">
    <property type="entry name" value="Eco57I"/>
    <property type="match status" value="1"/>
</dbReference>
<dbReference type="Gene3D" id="3.40.50.150">
    <property type="entry name" value="Vaccinia Virus protein VP39"/>
    <property type="match status" value="1"/>
</dbReference>
<dbReference type="GO" id="GO:0009007">
    <property type="term" value="F:site-specific DNA-methyltransferase (adenine-specific) activity"/>
    <property type="evidence" value="ECO:0007669"/>
    <property type="project" value="UniProtKB-EC"/>
</dbReference>
<comment type="catalytic activity">
    <reaction evidence="5">
        <text>a 2'-deoxyadenosine in DNA + S-adenosyl-L-methionine = an N(6)-methyl-2'-deoxyadenosine in DNA + S-adenosyl-L-homocysteine + H(+)</text>
        <dbReference type="Rhea" id="RHEA:15197"/>
        <dbReference type="Rhea" id="RHEA-COMP:12418"/>
        <dbReference type="Rhea" id="RHEA-COMP:12419"/>
        <dbReference type="ChEBI" id="CHEBI:15378"/>
        <dbReference type="ChEBI" id="CHEBI:57856"/>
        <dbReference type="ChEBI" id="CHEBI:59789"/>
        <dbReference type="ChEBI" id="CHEBI:90615"/>
        <dbReference type="ChEBI" id="CHEBI:90616"/>
        <dbReference type="EC" id="2.1.1.72"/>
    </reaction>
</comment>
<evidence type="ECO:0000259" key="6">
    <source>
        <dbReference type="Pfam" id="PF07669"/>
    </source>
</evidence>
<keyword evidence="4" id="KW-0949">S-adenosyl-L-methionine</keyword>
<evidence type="ECO:0000313" key="7">
    <source>
        <dbReference type="EMBL" id="RRS01203.1"/>
    </source>
</evidence>
<evidence type="ECO:0000313" key="8">
    <source>
        <dbReference type="Proteomes" id="UP000269265"/>
    </source>
</evidence>
<dbReference type="SUPFAM" id="SSF53335">
    <property type="entry name" value="S-adenosyl-L-methionine-dependent methyltransferases"/>
    <property type="match status" value="1"/>
</dbReference>
<keyword evidence="8" id="KW-1185">Reference proteome</keyword>
<dbReference type="EC" id="2.1.1.72" evidence="1"/>
<proteinExistence type="predicted"/>
<dbReference type="InterPro" id="IPR002052">
    <property type="entry name" value="DNA_methylase_N6_adenine_CS"/>
</dbReference>
<dbReference type="PANTHER" id="PTHR33841:SF1">
    <property type="entry name" value="DNA METHYLTRANSFERASE A"/>
    <property type="match status" value="1"/>
</dbReference>
<dbReference type="GO" id="GO:0006304">
    <property type="term" value="P:DNA modification"/>
    <property type="evidence" value="ECO:0007669"/>
    <property type="project" value="InterPro"/>
</dbReference>
<dbReference type="GO" id="GO:0003676">
    <property type="term" value="F:nucleic acid binding"/>
    <property type="evidence" value="ECO:0007669"/>
    <property type="project" value="InterPro"/>
</dbReference>
<dbReference type="PROSITE" id="PS00092">
    <property type="entry name" value="N6_MTASE"/>
    <property type="match status" value="1"/>
</dbReference>
<dbReference type="OrthoDB" id="32195at2"/>
<gene>
    <name evidence="7" type="ORF">EIP75_21470</name>
</gene>
<evidence type="ECO:0000256" key="4">
    <source>
        <dbReference type="ARBA" id="ARBA00022691"/>
    </source>
</evidence>
<keyword evidence="3 7" id="KW-0808">Transferase</keyword>
<sequence length="458" mass="49944">MDLFGQTERGAAIDALHEATAIYTSEAIVEQLLDRIRWPLGARTLVDTSCGDGAFLGRALDRLLSQQAGITDTELLARVSGWEIHFFAADQARARLRQVLLEHGYPGDRAESISMAMIRCADFLTEGPTSGAFHAIVGNPPYLRFSHVPELLRMEYAGILPEHARADLLHSFLDRCAALLHPDGELAMVTADRWLFNDGAARLREVVGQRFGLAHVSRLDAASAFYRPKLRRANTPPRVHPVAVVLSRAQGALPIGREPIYPGENIGVPAPAGVTLGQVAAIQLAPWLGTPGVFLVNANTAARLPVAHLVPAVDSADIRDGLLMQPTRFAIVTRPGEEPHPEVIAHLKRERQSMCARGQRRVAQWLPPENVHDVDVSCPSLLVPRITRTLRPVLVPPGVLPINHNLRIVCTGAMSLTEIEAHLCSPESEAWLRQNAAPLESGFRALTARSLRSLPIKG</sequence>
<dbReference type="EMBL" id="RSED01000026">
    <property type="protein sequence ID" value="RRS01203.1"/>
    <property type="molecule type" value="Genomic_DNA"/>
</dbReference>
<dbReference type="InterPro" id="IPR029063">
    <property type="entry name" value="SAM-dependent_MTases_sf"/>
</dbReference>
<evidence type="ECO:0000256" key="2">
    <source>
        <dbReference type="ARBA" id="ARBA00022603"/>
    </source>
</evidence>
<dbReference type="InterPro" id="IPR011639">
    <property type="entry name" value="MethylTrfase_TaqI-like_dom"/>
</dbReference>
<dbReference type="PRINTS" id="PR00507">
    <property type="entry name" value="N12N6MTFRASE"/>
</dbReference>
<dbReference type="PANTHER" id="PTHR33841">
    <property type="entry name" value="DNA METHYLTRANSFERASE YEEA-RELATED"/>
    <property type="match status" value="1"/>
</dbReference>
<reference evidence="7 8" key="1">
    <citation type="submission" date="2018-12" db="EMBL/GenBank/DDBJ databases">
        <title>The whole draft genome of Aquabacterium sp. SJQ9.</title>
        <authorList>
            <person name="Sun L."/>
            <person name="Gao X."/>
            <person name="Chen W."/>
            <person name="Huang K."/>
        </authorList>
    </citation>
    <scope>NUCLEOTIDE SEQUENCE [LARGE SCALE GENOMIC DNA]</scope>
    <source>
        <strain evidence="7 8">SJQ9</strain>
    </source>
</reference>
<protein>
    <recommendedName>
        <fullName evidence="1">site-specific DNA-methyltransferase (adenine-specific)</fullName>
        <ecNumber evidence="1">2.1.1.72</ecNumber>
    </recommendedName>
</protein>
<name>A0A3R8S5U5_9BURK</name>
<evidence type="ECO:0000256" key="5">
    <source>
        <dbReference type="ARBA" id="ARBA00047942"/>
    </source>
</evidence>